<comment type="caution">
    <text evidence="2">The sequence shown here is derived from an EMBL/GenBank/DDBJ whole genome shotgun (WGS) entry which is preliminary data.</text>
</comment>
<evidence type="ECO:0000313" key="3">
    <source>
        <dbReference type="Proteomes" id="UP000298663"/>
    </source>
</evidence>
<dbReference type="EMBL" id="AZBU02000005">
    <property type="protein sequence ID" value="TKR78038.1"/>
    <property type="molecule type" value="Genomic_DNA"/>
</dbReference>
<keyword evidence="3" id="KW-1185">Reference proteome</keyword>
<protein>
    <submittedName>
        <fullName evidence="2">Uncharacterized protein</fullName>
    </submittedName>
</protein>
<gene>
    <name evidence="2" type="ORF">L596_018910</name>
</gene>
<name>A0A4U5N699_STECR</name>
<reference evidence="2 3" key="1">
    <citation type="journal article" date="2015" name="Genome Biol.">
        <title>Comparative genomics of Steinernema reveals deeply conserved gene regulatory networks.</title>
        <authorList>
            <person name="Dillman A.R."/>
            <person name="Macchietto M."/>
            <person name="Porter C.F."/>
            <person name="Rogers A."/>
            <person name="Williams B."/>
            <person name="Antoshechkin I."/>
            <person name="Lee M.M."/>
            <person name="Goodwin Z."/>
            <person name="Lu X."/>
            <person name="Lewis E.E."/>
            <person name="Goodrich-Blair H."/>
            <person name="Stock S.P."/>
            <person name="Adams B.J."/>
            <person name="Sternberg P.W."/>
            <person name="Mortazavi A."/>
        </authorList>
    </citation>
    <scope>NUCLEOTIDE SEQUENCE [LARGE SCALE GENOMIC DNA]</scope>
    <source>
        <strain evidence="2 3">ALL</strain>
    </source>
</reference>
<dbReference type="AlphaFoldDB" id="A0A4U5N699"/>
<sequence>MMVLYTSGTPALLGSDPGSDDKKRVVKRSIGGSDSTERKRHLGEAAIISHGGPNDDDVDCTTVRGWRTDPPTHA</sequence>
<dbReference type="Proteomes" id="UP000298663">
    <property type="component" value="Unassembled WGS sequence"/>
</dbReference>
<accession>A0A4U5N699</accession>
<evidence type="ECO:0000313" key="2">
    <source>
        <dbReference type="EMBL" id="TKR78038.1"/>
    </source>
</evidence>
<proteinExistence type="predicted"/>
<reference evidence="2 3" key="2">
    <citation type="journal article" date="2019" name="G3 (Bethesda)">
        <title>Hybrid Assembly of the Genome of the Entomopathogenic Nematode Steinernema carpocapsae Identifies the X-Chromosome.</title>
        <authorList>
            <person name="Serra L."/>
            <person name="Macchietto M."/>
            <person name="Macias-Munoz A."/>
            <person name="McGill C.J."/>
            <person name="Rodriguez I.M."/>
            <person name="Rodriguez B."/>
            <person name="Murad R."/>
            <person name="Mortazavi A."/>
        </authorList>
    </citation>
    <scope>NUCLEOTIDE SEQUENCE [LARGE SCALE GENOMIC DNA]</scope>
    <source>
        <strain evidence="2 3">ALL</strain>
    </source>
</reference>
<evidence type="ECO:0000256" key="1">
    <source>
        <dbReference type="SAM" id="MobiDB-lite"/>
    </source>
</evidence>
<feature type="region of interest" description="Disordered" evidence="1">
    <location>
        <begin position="1"/>
        <end position="74"/>
    </location>
</feature>
<organism evidence="2 3">
    <name type="scientific">Steinernema carpocapsae</name>
    <name type="common">Entomopathogenic nematode</name>
    <dbReference type="NCBI Taxonomy" id="34508"/>
    <lineage>
        <taxon>Eukaryota</taxon>
        <taxon>Metazoa</taxon>
        <taxon>Ecdysozoa</taxon>
        <taxon>Nematoda</taxon>
        <taxon>Chromadorea</taxon>
        <taxon>Rhabditida</taxon>
        <taxon>Tylenchina</taxon>
        <taxon>Panagrolaimomorpha</taxon>
        <taxon>Strongyloidoidea</taxon>
        <taxon>Steinernematidae</taxon>
        <taxon>Steinernema</taxon>
    </lineage>
</organism>